<protein>
    <submittedName>
        <fullName evidence="3">PEP-CTERM sorting domain-containing protein</fullName>
    </submittedName>
</protein>
<evidence type="ECO:0000256" key="1">
    <source>
        <dbReference type="SAM" id="SignalP"/>
    </source>
</evidence>
<evidence type="ECO:0000313" key="3">
    <source>
        <dbReference type="EMBL" id="MQA42175.1"/>
    </source>
</evidence>
<accession>A0A6A7NAP9</accession>
<dbReference type="RefSeq" id="WP_152841310.1">
    <property type="nucleotide sequence ID" value="NZ_WHUG01000018.1"/>
</dbReference>
<dbReference type="NCBIfam" id="TIGR02595">
    <property type="entry name" value="PEP_CTERM"/>
    <property type="match status" value="1"/>
</dbReference>
<dbReference type="AlphaFoldDB" id="A0A6A7NAP9"/>
<sequence>MKKLTFAVLCALGLSAQAAPVTSLPGGTVLPMPVLGYFGAGPQTLAPGVDWSSAYNYSVYGYDGNYGFADNGFWSGLTMAGTNDTTSTMMLKFSQAVSGVGAFLNYAPRYYGTATIAAYDSTFALIESTTLTFLTAGGQNQGEFHGFLENTPSISYFTMTGAFVGATDFTVLAVPEPETYGMLLAGLGLLGLASRRRKA</sequence>
<name>A0A6A7NAP9_9BURK</name>
<gene>
    <name evidence="3" type="ORF">GEV02_28945</name>
</gene>
<dbReference type="InterPro" id="IPR013424">
    <property type="entry name" value="Ice-binding_C"/>
</dbReference>
<feature type="chain" id="PRO_5025632315" evidence="1">
    <location>
        <begin position="19"/>
        <end position="199"/>
    </location>
</feature>
<keyword evidence="4" id="KW-1185">Reference proteome</keyword>
<proteinExistence type="predicted"/>
<comment type="caution">
    <text evidence="3">The sequence shown here is derived from an EMBL/GenBank/DDBJ whole genome shotgun (WGS) entry which is preliminary data.</text>
</comment>
<organism evidence="3 4">
    <name type="scientific">Rugamonas aquatica</name>
    <dbReference type="NCBI Taxonomy" id="2743357"/>
    <lineage>
        <taxon>Bacteria</taxon>
        <taxon>Pseudomonadati</taxon>
        <taxon>Pseudomonadota</taxon>
        <taxon>Betaproteobacteria</taxon>
        <taxon>Burkholderiales</taxon>
        <taxon>Oxalobacteraceae</taxon>
        <taxon>Telluria group</taxon>
        <taxon>Rugamonas</taxon>
    </lineage>
</organism>
<feature type="domain" description="Ice-binding protein C-terminal" evidence="2">
    <location>
        <begin position="173"/>
        <end position="197"/>
    </location>
</feature>
<keyword evidence="1" id="KW-0732">Signal</keyword>
<evidence type="ECO:0000313" key="4">
    <source>
        <dbReference type="Proteomes" id="UP000440498"/>
    </source>
</evidence>
<dbReference type="Proteomes" id="UP000440498">
    <property type="component" value="Unassembled WGS sequence"/>
</dbReference>
<reference evidence="3 4" key="1">
    <citation type="submission" date="2019-10" db="EMBL/GenBank/DDBJ databases">
        <title>Two novel species isolated from a subtropical stream in China.</title>
        <authorList>
            <person name="Lu H."/>
        </authorList>
    </citation>
    <scope>NUCLEOTIDE SEQUENCE [LARGE SCALE GENOMIC DNA]</scope>
    <source>
        <strain evidence="3 4">FT29W</strain>
    </source>
</reference>
<evidence type="ECO:0000259" key="2">
    <source>
        <dbReference type="Pfam" id="PF07589"/>
    </source>
</evidence>
<dbReference type="EMBL" id="WHUG01000018">
    <property type="protein sequence ID" value="MQA42175.1"/>
    <property type="molecule type" value="Genomic_DNA"/>
</dbReference>
<feature type="signal peptide" evidence="1">
    <location>
        <begin position="1"/>
        <end position="18"/>
    </location>
</feature>
<dbReference type="Pfam" id="PF07589">
    <property type="entry name" value="PEP-CTERM"/>
    <property type="match status" value="1"/>
</dbReference>